<sequence>MGVLLTSHIHSTIFTPSATNTPLQDYTLETPRQNCAKPVCLISQAATDVLVDQKPNLAVNQRSIAPSHTSPVAKSTSI</sequence>
<reference evidence="2" key="1">
    <citation type="submission" date="2022-11" db="UniProtKB">
        <authorList>
            <consortium name="WormBaseParasite"/>
        </authorList>
    </citation>
    <scope>IDENTIFICATION</scope>
</reference>
<evidence type="ECO:0000313" key="2">
    <source>
        <dbReference type="WBParaSite" id="ACRNAN_scaffold1104.g20241.t1"/>
    </source>
</evidence>
<evidence type="ECO:0000313" key="1">
    <source>
        <dbReference type="Proteomes" id="UP000887540"/>
    </source>
</evidence>
<name>A0A914CJ96_9BILA</name>
<dbReference type="WBParaSite" id="ACRNAN_scaffold1104.g20241.t1">
    <property type="protein sequence ID" value="ACRNAN_scaffold1104.g20241.t1"/>
    <property type="gene ID" value="ACRNAN_scaffold1104.g20241"/>
</dbReference>
<dbReference type="AlphaFoldDB" id="A0A914CJ96"/>
<accession>A0A914CJ96</accession>
<keyword evidence="1" id="KW-1185">Reference proteome</keyword>
<protein>
    <submittedName>
        <fullName evidence="2">Uncharacterized protein</fullName>
    </submittedName>
</protein>
<organism evidence="1 2">
    <name type="scientific">Acrobeloides nanus</name>
    <dbReference type="NCBI Taxonomy" id="290746"/>
    <lineage>
        <taxon>Eukaryota</taxon>
        <taxon>Metazoa</taxon>
        <taxon>Ecdysozoa</taxon>
        <taxon>Nematoda</taxon>
        <taxon>Chromadorea</taxon>
        <taxon>Rhabditida</taxon>
        <taxon>Tylenchina</taxon>
        <taxon>Cephalobomorpha</taxon>
        <taxon>Cephaloboidea</taxon>
        <taxon>Cephalobidae</taxon>
        <taxon>Acrobeloides</taxon>
    </lineage>
</organism>
<proteinExistence type="predicted"/>
<dbReference type="Proteomes" id="UP000887540">
    <property type="component" value="Unplaced"/>
</dbReference>